<protein>
    <recommendedName>
        <fullName evidence="3">CopG family transcriptional regulator</fullName>
    </recommendedName>
</protein>
<evidence type="ECO:0000313" key="2">
    <source>
        <dbReference type="Proteomes" id="UP000292039"/>
    </source>
</evidence>
<name>A0A4Q7MP82_9BURK</name>
<organism evidence="1 2">
    <name type="scientific">Kerstersia gyiorum</name>
    <dbReference type="NCBI Taxonomy" id="206506"/>
    <lineage>
        <taxon>Bacteria</taxon>
        <taxon>Pseudomonadati</taxon>
        <taxon>Pseudomonadota</taxon>
        <taxon>Betaproteobacteria</taxon>
        <taxon>Burkholderiales</taxon>
        <taxon>Alcaligenaceae</taxon>
        <taxon>Kerstersia</taxon>
    </lineage>
</organism>
<evidence type="ECO:0008006" key="3">
    <source>
        <dbReference type="Google" id="ProtNLM"/>
    </source>
</evidence>
<proteinExistence type="predicted"/>
<dbReference type="InterPro" id="IPR053842">
    <property type="entry name" value="NikA-like"/>
</dbReference>
<dbReference type="Pfam" id="PF21983">
    <property type="entry name" value="NikA-like"/>
    <property type="match status" value="1"/>
</dbReference>
<accession>A0A4Q7MP82</accession>
<gene>
    <name evidence="1" type="ORF">EV679_1428</name>
</gene>
<dbReference type="RefSeq" id="WP_130486853.1">
    <property type="nucleotide sequence ID" value="NZ_CBCSEB010000016.1"/>
</dbReference>
<dbReference type="Proteomes" id="UP000292039">
    <property type="component" value="Unassembled WGS sequence"/>
</dbReference>
<dbReference type="AlphaFoldDB" id="A0A4Q7MP82"/>
<evidence type="ECO:0000313" key="1">
    <source>
        <dbReference type="EMBL" id="RZS70040.1"/>
    </source>
</evidence>
<dbReference type="EMBL" id="SGWZ01000002">
    <property type="protein sequence ID" value="RZS70040.1"/>
    <property type="molecule type" value="Genomic_DNA"/>
</dbReference>
<reference evidence="1 2" key="1">
    <citation type="submission" date="2019-02" db="EMBL/GenBank/DDBJ databases">
        <title>Genomic Encyclopedia of Type Strains, Phase IV (KMG-IV): sequencing the most valuable type-strain genomes for metagenomic binning, comparative biology and taxonomic classification.</title>
        <authorList>
            <person name="Goeker M."/>
        </authorList>
    </citation>
    <scope>NUCLEOTIDE SEQUENCE [LARGE SCALE GENOMIC DNA]</scope>
    <source>
        <strain evidence="1 2">DSM 16618</strain>
    </source>
</reference>
<sequence>MEEKITKSRTYGTRPRGHYIKVFVTSEELAEIQEKSTKSGLSMSAFLRAVALNQKVRSVLDLDAVVDMVKVNGDLGRVAGLLKLWLAEKRGQGASPIAVESLMNDFRMLQKQMADLMHKAVRGPR</sequence>
<comment type="caution">
    <text evidence="1">The sequence shown here is derived from an EMBL/GenBank/DDBJ whole genome shotgun (WGS) entry which is preliminary data.</text>
</comment>